<evidence type="ECO:0000313" key="2">
    <source>
        <dbReference type="EMBL" id="SFL24396.1"/>
    </source>
</evidence>
<protein>
    <recommendedName>
        <fullName evidence="4">Killing trait</fullName>
    </recommendedName>
</protein>
<evidence type="ECO:0008006" key="4">
    <source>
        <dbReference type="Google" id="ProtNLM"/>
    </source>
</evidence>
<sequence length="239" mass="24855">MVRERGESSASQEYENAITRRRRLISLLHGPLSDNSLRSSTQSGAEASRTQGAQRSSPAVKMSSQAATETVNTASESNSQSGAQQTMVMDSEKGSAGGADFEDTTGSDGTGGQSQGTSTDTGKGQSSGPSYPPLPTSAPSTSALNEQITQAVQFTNFQNYQGLESMISIPEDVMTKQSSGHASQNAETYMNGVMQISMAAQAIVAAKIAQDPALAATPALTELNVMVTNAISAFQDVSE</sequence>
<evidence type="ECO:0000313" key="3">
    <source>
        <dbReference type="Proteomes" id="UP000199598"/>
    </source>
</evidence>
<organism evidence="2 3">
    <name type="scientific">Pseudovibrio ascidiaceicola</name>
    <dbReference type="NCBI Taxonomy" id="285279"/>
    <lineage>
        <taxon>Bacteria</taxon>
        <taxon>Pseudomonadati</taxon>
        <taxon>Pseudomonadota</taxon>
        <taxon>Alphaproteobacteria</taxon>
        <taxon>Hyphomicrobiales</taxon>
        <taxon>Stappiaceae</taxon>
        <taxon>Pseudovibrio</taxon>
    </lineage>
</organism>
<feature type="region of interest" description="Disordered" evidence="1">
    <location>
        <begin position="29"/>
        <end position="142"/>
    </location>
</feature>
<keyword evidence="3" id="KW-1185">Reference proteome</keyword>
<evidence type="ECO:0000256" key="1">
    <source>
        <dbReference type="SAM" id="MobiDB-lite"/>
    </source>
</evidence>
<dbReference type="EMBL" id="FOSK01000027">
    <property type="protein sequence ID" value="SFL24396.1"/>
    <property type="molecule type" value="Genomic_DNA"/>
</dbReference>
<feature type="compositionally biased region" description="Low complexity" evidence="1">
    <location>
        <begin position="115"/>
        <end position="129"/>
    </location>
</feature>
<dbReference type="Proteomes" id="UP000199598">
    <property type="component" value="Unassembled WGS sequence"/>
</dbReference>
<comment type="caution">
    <text evidence="2">The sequence shown here is derived from an EMBL/GenBank/DDBJ whole genome shotgun (WGS) entry which is preliminary data.</text>
</comment>
<proteinExistence type="predicted"/>
<feature type="compositionally biased region" description="Polar residues" evidence="1">
    <location>
        <begin position="33"/>
        <end position="88"/>
    </location>
</feature>
<reference evidence="2 3" key="1">
    <citation type="submission" date="2016-10" db="EMBL/GenBank/DDBJ databases">
        <authorList>
            <person name="Varghese N."/>
            <person name="Submissions S."/>
        </authorList>
    </citation>
    <scope>NUCLEOTIDE SEQUENCE [LARGE SCALE GENOMIC DNA]</scope>
    <source>
        <strain evidence="2 3">DSM 16392</strain>
    </source>
</reference>
<accession>A0A1I4G5M7</accession>
<gene>
    <name evidence="2" type="ORF">SAMN04488518_1275</name>
</gene>
<dbReference type="RefSeq" id="WP_093524341.1">
    <property type="nucleotide sequence ID" value="NZ_FOSK01000027.1"/>
</dbReference>
<name>A0A1I4G5M7_9HYPH</name>